<reference evidence="2" key="1">
    <citation type="journal article" date="2019" name="Int. J. Syst. Evol. Microbiol.">
        <title>The Global Catalogue of Microorganisms (GCM) 10K type strain sequencing project: providing services to taxonomists for standard genome sequencing and annotation.</title>
        <authorList>
            <consortium name="The Broad Institute Genomics Platform"/>
            <consortium name="The Broad Institute Genome Sequencing Center for Infectious Disease"/>
            <person name="Wu L."/>
            <person name="Ma J."/>
        </authorList>
    </citation>
    <scope>NUCLEOTIDE SEQUENCE [LARGE SCALE GENOMIC DNA]</scope>
    <source>
        <strain evidence="2">CECT 7806</strain>
    </source>
</reference>
<protein>
    <submittedName>
        <fullName evidence="1">Uncharacterized protein</fullName>
    </submittedName>
</protein>
<name>A0ABT8ATE0_9HYPH</name>
<gene>
    <name evidence="1" type="ORF">QWZ18_19320</name>
</gene>
<evidence type="ECO:0000313" key="2">
    <source>
        <dbReference type="Proteomes" id="UP001244297"/>
    </source>
</evidence>
<dbReference type="RefSeq" id="WP_238285912.1">
    <property type="nucleotide sequence ID" value="NZ_BPQS01000004.1"/>
</dbReference>
<organism evidence="1 2">
    <name type="scientific">Methylobacterium longum</name>
    <dbReference type="NCBI Taxonomy" id="767694"/>
    <lineage>
        <taxon>Bacteria</taxon>
        <taxon>Pseudomonadati</taxon>
        <taxon>Pseudomonadota</taxon>
        <taxon>Alphaproteobacteria</taxon>
        <taxon>Hyphomicrobiales</taxon>
        <taxon>Methylobacteriaceae</taxon>
        <taxon>Methylobacterium</taxon>
    </lineage>
</organism>
<dbReference type="Proteomes" id="UP001244297">
    <property type="component" value="Unassembled WGS sequence"/>
</dbReference>
<evidence type="ECO:0000313" key="1">
    <source>
        <dbReference type="EMBL" id="MDN3572771.1"/>
    </source>
</evidence>
<sequence length="79" mass="8998">MFVPWIAVLCLSCALLIAALFLATHRGRYEAAPSPQRFQRQVLRYLEPRVRPKSRGASQPIIAILPRFTQMHLQGPVNE</sequence>
<dbReference type="EMBL" id="JAUFPT010000062">
    <property type="protein sequence ID" value="MDN3572771.1"/>
    <property type="molecule type" value="Genomic_DNA"/>
</dbReference>
<comment type="caution">
    <text evidence="1">The sequence shown here is derived from an EMBL/GenBank/DDBJ whole genome shotgun (WGS) entry which is preliminary data.</text>
</comment>
<keyword evidence="2" id="KW-1185">Reference proteome</keyword>
<proteinExistence type="predicted"/>
<accession>A0ABT8ATE0</accession>